<feature type="non-terminal residue" evidence="2">
    <location>
        <position position="60"/>
    </location>
</feature>
<dbReference type="PANTHER" id="PTHR30093:SF2">
    <property type="entry name" value="TYPE II SECRETION SYSTEM PROTEIN H"/>
    <property type="match status" value="1"/>
</dbReference>
<name>X0TFE3_9ZZZZ</name>
<reference evidence="2" key="1">
    <citation type="journal article" date="2014" name="Front. Microbiol.">
        <title>High frequency of phylogenetically diverse reductive dehalogenase-homologous genes in deep subseafloor sedimentary metagenomes.</title>
        <authorList>
            <person name="Kawai M."/>
            <person name="Futagami T."/>
            <person name="Toyoda A."/>
            <person name="Takaki Y."/>
            <person name="Nishi S."/>
            <person name="Hori S."/>
            <person name="Arai W."/>
            <person name="Tsubouchi T."/>
            <person name="Morono Y."/>
            <person name="Uchiyama I."/>
            <person name="Ito T."/>
            <person name="Fujiyama A."/>
            <person name="Inagaki F."/>
            <person name="Takami H."/>
        </authorList>
    </citation>
    <scope>NUCLEOTIDE SEQUENCE</scope>
    <source>
        <strain evidence="2">Expedition CK06-06</strain>
    </source>
</reference>
<dbReference type="InterPro" id="IPR045584">
    <property type="entry name" value="Pilin-like"/>
</dbReference>
<feature type="domain" description="DUF1559" evidence="1">
    <location>
        <begin position="20"/>
        <end position="56"/>
    </location>
</feature>
<comment type="caution">
    <text evidence="2">The sequence shown here is derived from an EMBL/GenBank/DDBJ whole genome shotgun (WGS) entry which is preliminary data.</text>
</comment>
<proteinExistence type="predicted"/>
<sequence length="60" mass="6561">MLAVIALIGILIALLLPAIQAARESARRAVCSSNLKQIALAMHNFENGHKRFPSSHHVYP</sequence>
<evidence type="ECO:0000259" key="1">
    <source>
        <dbReference type="Pfam" id="PF07596"/>
    </source>
</evidence>
<gene>
    <name evidence="2" type="ORF">S01H1_29707</name>
</gene>
<organism evidence="2">
    <name type="scientific">marine sediment metagenome</name>
    <dbReference type="NCBI Taxonomy" id="412755"/>
    <lineage>
        <taxon>unclassified sequences</taxon>
        <taxon>metagenomes</taxon>
        <taxon>ecological metagenomes</taxon>
    </lineage>
</organism>
<accession>X0TFE3</accession>
<dbReference type="Gene3D" id="3.30.700.10">
    <property type="entry name" value="Glycoprotein, Type 4 Pilin"/>
    <property type="match status" value="1"/>
</dbReference>
<protein>
    <recommendedName>
        <fullName evidence="1">DUF1559 domain-containing protein</fullName>
    </recommendedName>
</protein>
<evidence type="ECO:0000313" key="2">
    <source>
        <dbReference type="EMBL" id="GAF92288.1"/>
    </source>
</evidence>
<dbReference type="AlphaFoldDB" id="X0TFE3"/>
<dbReference type="EMBL" id="BARS01018245">
    <property type="protein sequence ID" value="GAF92288.1"/>
    <property type="molecule type" value="Genomic_DNA"/>
</dbReference>
<dbReference type="PANTHER" id="PTHR30093">
    <property type="entry name" value="GENERAL SECRETION PATHWAY PROTEIN G"/>
    <property type="match status" value="1"/>
</dbReference>
<dbReference type="Pfam" id="PF07596">
    <property type="entry name" value="SBP_bac_10"/>
    <property type="match status" value="1"/>
</dbReference>
<dbReference type="SUPFAM" id="SSF54523">
    <property type="entry name" value="Pili subunits"/>
    <property type="match status" value="1"/>
</dbReference>
<dbReference type="InterPro" id="IPR011453">
    <property type="entry name" value="DUF1559"/>
</dbReference>